<name>A0A0D0NC45_KITGR</name>
<protein>
    <submittedName>
        <fullName evidence="2">Uncharacterized protein</fullName>
    </submittedName>
</protein>
<dbReference type="OrthoDB" id="3443514at2"/>
<evidence type="ECO:0000313" key="3">
    <source>
        <dbReference type="Proteomes" id="UP000032066"/>
    </source>
</evidence>
<dbReference type="PATRIC" id="fig|2064.6.peg.4027"/>
<sequence length="818" mass="86074">MGADWTSELIVPDEQGAAPTAEDHPSAVAPPGYRPFPRMTREQCAEAVRRGGWLFKADEGHDPDGSVPVEAVEGAWQVDAHGRPLRFRPNPRYGAPLPEQPVGDGAAPLPPLHAGRRPAGRALLGWLEDPQAPRLCRIAGSSGSGRSHLLHWLAAACPADSPHPRRRTDVLLSAAESTVDTFVWRLAALLGVSAADPDELVAALIDGVPRVLVVTDLDRAGAGRLSDAAQRIAAEVLRPLLRVPWLRLVVECASDTPAAAALDVPAAVLDLDQPQWTDLDAFTRWATALAERQLPAEVYPSPALALLAARTGDGVLLDPAATPARKAETLAETWWESLPELVRAPVVVLASVRGGLDTELWGELPGSLGPFAVHEAVDLLLPADPEGRYRVWPDAFAERLARSGLDHLSIRQNLLPEQPGPQDAARLDLVLRHAVRTSTAVDDLLADPAVLVHADPSAVGLALEHAAAVRVADAGQRAELAQAEARREALADGKEFDEELARQFSDADRAAAGRTPVHRAWRLAGPRVTATDDPAERASALHCWTVAHDGGLAERFAELAGHEWRARWAFAGGTDPVHLLARHEDRLAVAVGWDVVVLDPATGRSADESFARLTDRSTVALAAGHEGGAWALRRSGAVEELRPSSDAVRRLLAAMDDGATALAARGGEQRAVATGDASGRVHLLDDRDGTDAVHSDAPLHAAPVTAVDLAHHGGHHLLVSGGLDGAVQAWMPGRGPLSPPVPARDVPVTAVAVATTPGGLVCAAAWTDGLVRVVLAGAERVTHDLRLGAPAVGLALTDEGRLCVATATGVLGIDLTTA</sequence>
<organism evidence="2 3">
    <name type="scientific">Kitasatospora griseola</name>
    <name type="common">Streptomyces griseolosporeus</name>
    <dbReference type="NCBI Taxonomy" id="2064"/>
    <lineage>
        <taxon>Bacteria</taxon>
        <taxon>Bacillati</taxon>
        <taxon>Actinomycetota</taxon>
        <taxon>Actinomycetes</taxon>
        <taxon>Kitasatosporales</taxon>
        <taxon>Streptomycetaceae</taxon>
        <taxon>Kitasatospora</taxon>
    </lineage>
</organism>
<reference evidence="2 3" key="1">
    <citation type="submission" date="2015-02" db="EMBL/GenBank/DDBJ databases">
        <title>Draft genome sequence of Kitasatospora griseola MF730-N6, a bafilomycin, terpentecin and satosporin producer.</title>
        <authorList>
            <person name="Arens J.C."/>
            <person name="Haltli B."/>
            <person name="Kerr R.G."/>
        </authorList>
    </citation>
    <scope>NUCLEOTIDE SEQUENCE [LARGE SCALE GENOMIC DNA]</scope>
    <source>
        <strain evidence="2 3">MF730-N6</strain>
    </source>
</reference>
<dbReference type="InterPro" id="IPR015943">
    <property type="entry name" value="WD40/YVTN_repeat-like_dom_sf"/>
</dbReference>
<evidence type="ECO:0000313" key="2">
    <source>
        <dbReference type="EMBL" id="KIQ65790.1"/>
    </source>
</evidence>
<keyword evidence="3" id="KW-1185">Reference proteome</keyword>
<proteinExistence type="predicted"/>
<dbReference type="AlphaFoldDB" id="A0A0D0NC45"/>
<dbReference type="RefSeq" id="WP_043912156.1">
    <property type="nucleotide sequence ID" value="NZ_JXZB01000002.1"/>
</dbReference>
<dbReference type="CDD" id="cd00188">
    <property type="entry name" value="TOPRIM"/>
    <property type="match status" value="1"/>
</dbReference>
<comment type="caution">
    <text evidence="2">The sequence shown here is derived from an EMBL/GenBank/DDBJ whole genome shotgun (WGS) entry which is preliminary data.</text>
</comment>
<dbReference type="EMBL" id="JXZB01000002">
    <property type="protein sequence ID" value="KIQ65790.1"/>
    <property type="molecule type" value="Genomic_DNA"/>
</dbReference>
<accession>A0A0D0NC45</accession>
<dbReference type="SUPFAM" id="SSF101898">
    <property type="entry name" value="NHL repeat"/>
    <property type="match status" value="1"/>
</dbReference>
<dbReference type="Proteomes" id="UP000032066">
    <property type="component" value="Unassembled WGS sequence"/>
</dbReference>
<gene>
    <name evidence="2" type="ORF">TR51_18775</name>
</gene>
<dbReference type="Gene3D" id="2.130.10.10">
    <property type="entry name" value="YVTN repeat-like/Quinoprotein amine dehydrogenase"/>
    <property type="match status" value="1"/>
</dbReference>
<evidence type="ECO:0000256" key="1">
    <source>
        <dbReference type="SAM" id="MobiDB-lite"/>
    </source>
</evidence>
<dbReference type="STRING" id="2064.TR51_18775"/>
<feature type="region of interest" description="Disordered" evidence="1">
    <location>
        <begin position="1"/>
        <end position="37"/>
    </location>
</feature>